<comment type="caution">
    <text evidence="1">The sequence shown here is derived from an EMBL/GenBank/DDBJ whole genome shotgun (WGS) entry which is preliminary data.</text>
</comment>
<name>A0A3S3VCY6_METS7</name>
<gene>
    <name evidence="1" type="ORF">Metus_0636</name>
</gene>
<organism evidence="1 2">
    <name type="scientific">Methanosuratincola subterraneus</name>
    <dbReference type="NCBI Taxonomy" id="2593994"/>
    <lineage>
        <taxon>Archaea</taxon>
        <taxon>Thermoproteota</taxon>
        <taxon>Methanosuratincolia</taxon>
        <taxon>Candidatus Methanomethylicales</taxon>
        <taxon>Candidatus Methanomethylicaceae</taxon>
        <taxon>Candidatus Methanosuratincola (ex Vanwonterghem et al. 2016)</taxon>
    </lineage>
</organism>
<dbReference type="Gene3D" id="3.40.50.2300">
    <property type="match status" value="1"/>
</dbReference>
<dbReference type="AlphaFoldDB" id="A0A3S3VCY6"/>
<accession>A0A3S3VCY6</accession>
<sequence>MLLESKVEVKGLSGLSKSFRAAVESIGKEGDMLFVGSPFTCLPFAEFLSYGIRDFPLKPFFMPSSEASKIREIVKDEGYGYQLGKLKAGTDYRIVTLLGGLAIPKYGVPPKVLKEAIDSLPGKKDKVAVCFQGSLRSPEWTNTFQFKYLIDTDLTVAME</sequence>
<evidence type="ECO:0000313" key="2">
    <source>
        <dbReference type="Proteomes" id="UP000288215"/>
    </source>
</evidence>
<dbReference type="Proteomes" id="UP000288215">
    <property type="component" value="Unassembled WGS sequence"/>
</dbReference>
<evidence type="ECO:0008006" key="3">
    <source>
        <dbReference type="Google" id="ProtNLM"/>
    </source>
</evidence>
<dbReference type="InterPro" id="IPR009183">
    <property type="entry name" value="UCP004962"/>
</dbReference>
<proteinExistence type="predicted"/>
<protein>
    <recommendedName>
        <fullName evidence="3">DUF2124 domain-containing protein</fullName>
    </recommendedName>
</protein>
<dbReference type="EMBL" id="RXGA01000002">
    <property type="protein sequence ID" value="RWX73857.1"/>
    <property type="molecule type" value="Genomic_DNA"/>
</dbReference>
<reference evidence="1 2" key="1">
    <citation type="submission" date="2018-12" db="EMBL/GenBank/DDBJ databases">
        <title>The complete genome of the methanogenic archaea of the candidate phylum Verstraetearchaeota, obtained from the metagenome of underground thermal water.</title>
        <authorList>
            <person name="Kadnikov V.V."/>
            <person name="Mardanov A.V."/>
            <person name="Beletsky A.V."/>
            <person name="Karnachuk O.V."/>
            <person name="Ravin N.V."/>
        </authorList>
    </citation>
    <scope>NUCLEOTIDE SEQUENCE [LARGE SCALE GENOMIC DNA]</scope>
    <source>
        <strain evidence="1">Ch88</strain>
    </source>
</reference>
<dbReference type="Pfam" id="PF09897">
    <property type="entry name" value="DUF2124"/>
    <property type="match status" value="1"/>
</dbReference>
<evidence type="ECO:0000313" key="1">
    <source>
        <dbReference type="EMBL" id="RWX73857.1"/>
    </source>
</evidence>